<dbReference type="InterPro" id="IPR017946">
    <property type="entry name" value="PLC-like_Pdiesterase_TIM-brl"/>
</dbReference>
<dbReference type="PANTHER" id="PTHR46211:SF14">
    <property type="entry name" value="GLYCEROPHOSPHODIESTER PHOSPHODIESTERASE"/>
    <property type="match status" value="1"/>
</dbReference>
<keyword evidence="3" id="KW-1185">Reference proteome</keyword>
<dbReference type="STRING" id="760192.Halhy_6029"/>
<dbReference type="Proteomes" id="UP000008461">
    <property type="component" value="Chromosome"/>
</dbReference>
<dbReference type="Pfam" id="PF03009">
    <property type="entry name" value="GDPD"/>
    <property type="match status" value="1"/>
</dbReference>
<dbReference type="InterPro" id="IPR030395">
    <property type="entry name" value="GP_PDE_dom"/>
</dbReference>
<evidence type="ECO:0000313" key="2">
    <source>
        <dbReference type="EMBL" id="AEE53852.1"/>
    </source>
</evidence>
<evidence type="ECO:0000259" key="1">
    <source>
        <dbReference type="PROSITE" id="PS51704"/>
    </source>
</evidence>
<dbReference type="PANTHER" id="PTHR46211">
    <property type="entry name" value="GLYCEROPHOSPHORYL DIESTER PHOSPHODIESTERASE"/>
    <property type="match status" value="1"/>
</dbReference>
<dbReference type="EMBL" id="CP002691">
    <property type="protein sequence ID" value="AEE53852.1"/>
    <property type="molecule type" value="Genomic_DNA"/>
</dbReference>
<dbReference type="OrthoDB" id="384721at2"/>
<protein>
    <submittedName>
        <fullName evidence="2">Glycerophosphoryl diester phosphodiesterase</fullName>
    </submittedName>
</protein>
<dbReference type="HOGENOM" id="CLU_030006_3_1_10"/>
<dbReference type="AlphaFoldDB" id="F4L1F5"/>
<dbReference type="eggNOG" id="COG0584">
    <property type="taxonomic scope" value="Bacteria"/>
</dbReference>
<dbReference type="Gene3D" id="3.20.20.190">
    <property type="entry name" value="Phosphatidylinositol (PI) phosphodiesterase"/>
    <property type="match status" value="1"/>
</dbReference>
<reference evidence="2 3" key="1">
    <citation type="journal article" date="2011" name="Stand. Genomic Sci.">
        <title>Complete genome sequence of Haliscomenobacter hydrossis type strain (O).</title>
        <authorList>
            <consortium name="US DOE Joint Genome Institute (JGI-PGF)"/>
            <person name="Daligault H."/>
            <person name="Lapidus A."/>
            <person name="Zeytun A."/>
            <person name="Nolan M."/>
            <person name="Lucas S."/>
            <person name="Del Rio T.G."/>
            <person name="Tice H."/>
            <person name="Cheng J.F."/>
            <person name="Tapia R."/>
            <person name="Han C."/>
            <person name="Goodwin L."/>
            <person name="Pitluck S."/>
            <person name="Liolios K."/>
            <person name="Pagani I."/>
            <person name="Ivanova N."/>
            <person name="Huntemann M."/>
            <person name="Mavromatis K."/>
            <person name="Mikhailova N."/>
            <person name="Pati A."/>
            <person name="Chen A."/>
            <person name="Palaniappan K."/>
            <person name="Land M."/>
            <person name="Hauser L."/>
            <person name="Brambilla E.M."/>
            <person name="Rohde M."/>
            <person name="Verbarg S."/>
            <person name="Goker M."/>
            <person name="Bristow J."/>
            <person name="Eisen J.A."/>
            <person name="Markowitz V."/>
            <person name="Hugenholtz P."/>
            <person name="Kyrpides N.C."/>
            <person name="Klenk H.P."/>
            <person name="Woyke T."/>
        </authorList>
    </citation>
    <scope>NUCLEOTIDE SEQUENCE [LARGE SCALE GENOMIC DNA]</scope>
    <source>
        <strain evidence="3">ATCC 27775 / DSM 1100 / LMG 10767 / O</strain>
    </source>
</reference>
<proteinExistence type="predicted"/>
<feature type="domain" description="GP-PDE" evidence="1">
    <location>
        <begin position="40"/>
        <end position="309"/>
    </location>
</feature>
<dbReference type="KEGG" id="hhy:Halhy_6029"/>
<evidence type="ECO:0000313" key="3">
    <source>
        <dbReference type="Proteomes" id="UP000008461"/>
    </source>
</evidence>
<dbReference type="SUPFAM" id="SSF51695">
    <property type="entry name" value="PLC-like phosphodiesterases"/>
    <property type="match status" value="1"/>
</dbReference>
<reference key="2">
    <citation type="submission" date="2011-04" db="EMBL/GenBank/DDBJ databases">
        <title>Complete sequence of chromosome of Haliscomenobacter hydrossis DSM 1100.</title>
        <authorList>
            <consortium name="US DOE Joint Genome Institute (JGI-PGF)"/>
            <person name="Lucas S."/>
            <person name="Han J."/>
            <person name="Lapidus A."/>
            <person name="Bruce D."/>
            <person name="Goodwin L."/>
            <person name="Pitluck S."/>
            <person name="Peters L."/>
            <person name="Kyrpides N."/>
            <person name="Mavromatis K."/>
            <person name="Ivanova N."/>
            <person name="Ovchinnikova G."/>
            <person name="Pagani I."/>
            <person name="Daligault H."/>
            <person name="Detter J.C."/>
            <person name="Han C."/>
            <person name="Land M."/>
            <person name="Hauser L."/>
            <person name="Markowitz V."/>
            <person name="Cheng J.-F."/>
            <person name="Hugenholtz P."/>
            <person name="Woyke T."/>
            <person name="Wu D."/>
            <person name="Verbarg S."/>
            <person name="Frueling A."/>
            <person name="Brambilla E."/>
            <person name="Klenk H.-P."/>
            <person name="Eisen J.A."/>
        </authorList>
    </citation>
    <scope>NUCLEOTIDE SEQUENCE</scope>
    <source>
        <strain>DSM 1100</strain>
    </source>
</reference>
<gene>
    <name evidence="2" type="ordered locus">Halhy_6029</name>
</gene>
<sequence length="309" mass="34764">MKTALKQIPFVLFLILLFGLAACVLPKDKLSGNKMLTDHFDWQGHRGARGLAPENTIPAFLKALEFPKITTLEMDIAISADGQVFVSHEPWMSASICTTPEGQAVTSAEEDKYLLFQMPALEILKFDCGKRGNPRFPEQKPVPAHKPLLKEVILHVKRECLLKGIKVPKYNIEIKSQPSWDGIKSPEPKQFATLLIREIEEMQISELTCIQSFDPRALRAVKALAPNLTTALLVENLKSFDTNIQDLGYTPEIYSPYYKLLSAEVVQKAHALKMKVIPWTVNETEEMHKLMAMGVDGIITDYPNRIPPQ</sequence>
<name>F4L1F5_HALH1</name>
<organism evidence="2 3">
    <name type="scientific">Haliscomenobacter hydrossis (strain ATCC 27775 / DSM 1100 / LMG 10767 / O)</name>
    <dbReference type="NCBI Taxonomy" id="760192"/>
    <lineage>
        <taxon>Bacteria</taxon>
        <taxon>Pseudomonadati</taxon>
        <taxon>Bacteroidota</taxon>
        <taxon>Saprospiria</taxon>
        <taxon>Saprospirales</taxon>
        <taxon>Haliscomenobacteraceae</taxon>
        <taxon>Haliscomenobacter</taxon>
    </lineage>
</organism>
<dbReference type="PROSITE" id="PS51257">
    <property type="entry name" value="PROKAR_LIPOPROTEIN"/>
    <property type="match status" value="1"/>
</dbReference>
<accession>F4L1F5</accession>
<dbReference type="GO" id="GO:0006629">
    <property type="term" value="P:lipid metabolic process"/>
    <property type="evidence" value="ECO:0007669"/>
    <property type="project" value="InterPro"/>
</dbReference>
<dbReference type="RefSeq" id="WP_013768378.1">
    <property type="nucleotide sequence ID" value="NC_015510.1"/>
</dbReference>
<dbReference type="GO" id="GO:0008081">
    <property type="term" value="F:phosphoric diester hydrolase activity"/>
    <property type="evidence" value="ECO:0007669"/>
    <property type="project" value="InterPro"/>
</dbReference>
<dbReference type="PROSITE" id="PS51704">
    <property type="entry name" value="GP_PDE"/>
    <property type="match status" value="1"/>
</dbReference>